<dbReference type="GO" id="GO:0003871">
    <property type="term" value="F:5-methyltetrahydropteroyltriglutamate-homocysteine S-methyltransferase activity"/>
    <property type="evidence" value="ECO:0007669"/>
    <property type="project" value="UniProtKB-UniRule"/>
</dbReference>
<keyword evidence="4 11" id="KW-0489">Methyltransferase</keyword>
<proteinExistence type="inferred from homology"/>
<keyword evidence="10 11" id="KW-0486">Methionine biosynthesis</keyword>
<feature type="binding site" evidence="11 12">
    <location>
        <begin position="446"/>
        <end position="448"/>
    </location>
    <ligand>
        <name>L-homocysteine</name>
        <dbReference type="ChEBI" id="CHEBI:58199"/>
    </ligand>
</feature>
<feature type="domain" description="Cobalamin-independent methionine synthase MetE N-terminal" evidence="16">
    <location>
        <begin position="12"/>
        <end position="323"/>
    </location>
</feature>
<feature type="binding site" evidence="13">
    <location>
        <position position="658"/>
    </location>
    <ligand>
        <name>Zn(2+)</name>
        <dbReference type="ChEBI" id="CHEBI:29105"/>
        <label>2</label>
    </ligand>
</feature>
<evidence type="ECO:0000256" key="7">
    <source>
        <dbReference type="ARBA" id="ARBA00022723"/>
    </source>
</evidence>
<evidence type="ECO:0000313" key="17">
    <source>
        <dbReference type="EMBL" id="NUV28731.1"/>
    </source>
</evidence>
<name>A0A7Y6C832_9ACTN</name>
<keyword evidence="6 11" id="KW-0808">Transferase</keyword>
<evidence type="ECO:0000256" key="5">
    <source>
        <dbReference type="ARBA" id="ARBA00022605"/>
    </source>
</evidence>
<evidence type="ECO:0000256" key="11">
    <source>
        <dbReference type="HAMAP-Rule" id="MF_00172"/>
    </source>
</evidence>
<comment type="caution">
    <text evidence="17">The sequence shown here is derived from an EMBL/GenBank/DDBJ whole genome shotgun (WGS) entry which is preliminary data.</text>
</comment>
<dbReference type="SUPFAM" id="SSF51726">
    <property type="entry name" value="UROD/MetE-like"/>
    <property type="match status" value="2"/>
</dbReference>
<dbReference type="Proteomes" id="UP000540128">
    <property type="component" value="Unassembled WGS sequence"/>
</dbReference>
<dbReference type="GO" id="GO:0008270">
    <property type="term" value="F:zinc ion binding"/>
    <property type="evidence" value="ECO:0007669"/>
    <property type="project" value="InterPro"/>
</dbReference>
<evidence type="ECO:0000256" key="12">
    <source>
        <dbReference type="PIRSR" id="PIRSR000382-1"/>
    </source>
</evidence>
<dbReference type="RefSeq" id="WP_030698376.1">
    <property type="nucleotide sequence ID" value="NZ_JAANNT010000006.1"/>
</dbReference>
<comment type="cofactor">
    <cofactor evidence="11">
        <name>Zn(2+)</name>
        <dbReference type="ChEBI" id="CHEBI:29105"/>
    </cofactor>
    <text evidence="11">Binds 1 zinc ion per subunit.</text>
</comment>
<dbReference type="CDD" id="cd03312">
    <property type="entry name" value="CIMS_N_terminal_like"/>
    <property type="match status" value="1"/>
</dbReference>
<dbReference type="InterPro" id="IPR038071">
    <property type="entry name" value="UROD/MetE-like_sf"/>
</dbReference>
<dbReference type="InterPro" id="IPR006276">
    <property type="entry name" value="Cobalamin-indep_Met_synthase"/>
</dbReference>
<dbReference type="Pfam" id="PF01717">
    <property type="entry name" value="Meth_synt_2"/>
    <property type="match status" value="1"/>
</dbReference>
<feature type="binding site" evidence="12">
    <location>
        <position position="125"/>
    </location>
    <ligand>
        <name>5-methyltetrahydropteroyltri-L-glutamate</name>
        <dbReference type="ChEBI" id="CHEBI:58207"/>
    </ligand>
</feature>
<comment type="pathway">
    <text evidence="2 11">Amino-acid biosynthesis; L-methionine biosynthesis via de novo pathway; L-methionine from L-homocysteine (MetE route): step 1/1.</text>
</comment>
<comment type="catalytic activity">
    <reaction evidence="11">
        <text>5-methyltetrahydropteroyltri-L-glutamate + L-homocysteine = tetrahydropteroyltri-L-glutamate + L-methionine</text>
        <dbReference type="Rhea" id="RHEA:21196"/>
        <dbReference type="ChEBI" id="CHEBI:57844"/>
        <dbReference type="ChEBI" id="CHEBI:58140"/>
        <dbReference type="ChEBI" id="CHEBI:58199"/>
        <dbReference type="ChEBI" id="CHEBI:58207"/>
        <dbReference type="EC" id="2.1.1.14"/>
    </reaction>
</comment>
<dbReference type="CDD" id="cd03311">
    <property type="entry name" value="CIMS_C_terminal_like"/>
    <property type="match status" value="1"/>
</dbReference>
<feature type="binding site" evidence="11">
    <location>
        <position position="620"/>
    </location>
    <ligand>
        <name>5-methyltetrahydropteroyltri-L-glutamate</name>
        <dbReference type="ChEBI" id="CHEBI:58207"/>
    </ligand>
</feature>
<protein>
    <recommendedName>
        <fullName evidence="11">5-methyltetrahydropteroyltriglutamate--homocysteine methyltransferase</fullName>
        <ecNumber evidence="11">2.1.1.14</ecNumber>
    </recommendedName>
    <alternativeName>
        <fullName evidence="11">Cobalamin-independent methionine synthase</fullName>
    </alternativeName>
    <alternativeName>
        <fullName evidence="11">Methionine synthase, vitamin-B12 independent isozyme</fullName>
    </alternativeName>
</protein>
<feature type="binding site" evidence="13">
    <location>
        <position position="680"/>
    </location>
    <ligand>
        <name>Zn(2+)</name>
        <dbReference type="ChEBI" id="CHEBI:29105"/>
        <label>1</label>
        <note>catalytic</note>
    </ligand>
</feature>
<sequence length="772" mass="82719">MTAKSAAAAARSTVYGYPRQGQHRELKKAVEGYWKGRVGADALKETAAGLRRANWAQLAEAGIDEVPTGDFSYYDHVLDTSVMVGAVPPRHRAAVDADPLDGYFAMARGNQDVAPLEMTKWFDTNYHYLVPELGPDTVFTADSGKQVAELAEALALGHTARPVLVGPVTYLLLAKPAPGVAEEFEPLTLLDRLLPVYAEVLGDLRAAGAEWVQLDEPALVQDRTPAELNAAARAYRDLGALTDRPKLLVASYFDRLGEALPVLAKAPVEGLALDFTEAAAANLDDLAAVGGLPGKRLVAGVVNGRNIWINDHEKSLATLATLLGLAGRVDVAASCSLLHVPLDTAPERELDPQILRWLAFARQKTAEIVTLAKGLAQGTGAIGAEIAANRAALASRADSPLTRDPAVRARTAAVTEADARRPQPYPERAVAQRERLRLPLLPTTTIGSFPQTGEVRAARADLRAGRIDAAGYEERIAAEIAEVIAFQEKAGIDVLVHGEAERNDMVQYFAEQLTGYLATRHGWVQSYGTRYVRPPVLAGDISRPAPMTVGWTTYAQSLTERPVKGMLTGPVTMLAWSFVRDDQPLGETAAQVALALRDEVADLEAAGTAVIQVDEPALRETLPLRAADRPAYLAWATRAFRLTTGGVAPATQIHTHMCYAEFGDIVRAIDDLDADVISLEAARSHMEVAHELAAHGYPREAGPGVYDIHSPRVPGAEEAAALLREGLAAIPAGRLWVNPDCGLKTRGWPETRASLENLVAAARTVRAALDAS</sequence>
<evidence type="ECO:0000256" key="3">
    <source>
        <dbReference type="ARBA" id="ARBA00009553"/>
    </source>
</evidence>
<feature type="binding site" evidence="11">
    <location>
        <position position="658"/>
    </location>
    <ligand>
        <name>Zn(2+)</name>
        <dbReference type="ChEBI" id="CHEBI:29105"/>
        <note>catalytic</note>
    </ligand>
</feature>
<dbReference type="EMBL" id="JAANNT010000006">
    <property type="protein sequence ID" value="NUV28731.1"/>
    <property type="molecule type" value="Genomic_DNA"/>
</dbReference>
<feature type="binding site" evidence="11">
    <location>
        <position position="680"/>
    </location>
    <ligand>
        <name>Zn(2+)</name>
        <dbReference type="ChEBI" id="CHEBI:29105"/>
        <note>catalytic</note>
    </ligand>
</feature>
<dbReference type="Gene3D" id="3.20.20.210">
    <property type="match status" value="2"/>
</dbReference>
<dbReference type="PIRSF" id="PIRSF000382">
    <property type="entry name" value="MeTrfase_B12_ind"/>
    <property type="match status" value="1"/>
</dbReference>
<evidence type="ECO:0000256" key="6">
    <source>
        <dbReference type="ARBA" id="ARBA00022679"/>
    </source>
</evidence>
<feature type="binding site" evidence="11 12">
    <location>
        <position position="576"/>
    </location>
    <ligand>
        <name>5-methyltetrahydropteroyltri-L-glutamate</name>
        <dbReference type="ChEBI" id="CHEBI:58207"/>
    </ligand>
</feature>
<evidence type="ECO:0000256" key="8">
    <source>
        <dbReference type="ARBA" id="ARBA00022737"/>
    </source>
</evidence>
<feature type="binding site" evidence="11 12">
    <location>
        <position position="614"/>
    </location>
    <ligand>
        <name>L-methionine</name>
        <dbReference type="ChEBI" id="CHEBI:57844"/>
    </ligand>
</feature>
<feature type="binding site" evidence="11">
    <location>
        <position position="499"/>
    </location>
    <ligand>
        <name>L-homocysteine</name>
        <dbReference type="ChEBI" id="CHEBI:58199"/>
    </ligand>
</feature>
<dbReference type="InterPro" id="IPR013215">
    <property type="entry name" value="Cbl-indep_Met_Synth_N"/>
</dbReference>
<dbReference type="GO" id="GO:0032259">
    <property type="term" value="P:methylation"/>
    <property type="evidence" value="ECO:0007669"/>
    <property type="project" value="UniProtKB-KW"/>
</dbReference>
<evidence type="ECO:0000313" key="18">
    <source>
        <dbReference type="Proteomes" id="UP000540128"/>
    </source>
</evidence>
<feature type="active site" description="Proton donor" evidence="11 14">
    <location>
        <position position="709"/>
    </location>
</feature>
<keyword evidence="8 11" id="KW-0677">Repeat</keyword>
<dbReference type="GO" id="GO:0009086">
    <property type="term" value="P:methionine biosynthetic process"/>
    <property type="evidence" value="ECO:0007669"/>
    <property type="project" value="UniProtKB-UniRule"/>
</dbReference>
<dbReference type="NCBIfam" id="TIGR01371">
    <property type="entry name" value="met_syn_B12ind"/>
    <property type="match status" value="1"/>
</dbReference>
<feature type="binding site" evidence="11">
    <location>
        <position position="120"/>
    </location>
    <ligand>
        <name>5-methyltetrahydropteroyltri-L-glutamate</name>
        <dbReference type="ChEBI" id="CHEBI:58207"/>
    </ligand>
</feature>
<evidence type="ECO:0000259" key="15">
    <source>
        <dbReference type="Pfam" id="PF01717"/>
    </source>
</evidence>
<comment type="caution">
    <text evidence="11">Lacks conserved residue(s) required for the propagation of feature annotation.</text>
</comment>
<gene>
    <name evidence="11 17" type="primary">metE</name>
    <name evidence="17" type="ORF">G6W59_10385</name>
</gene>
<evidence type="ECO:0000256" key="13">
    <source>
        <dbReference type="PIRSR" id="PIRSR000382-2"/>
    </source>
</evidence>
<dbReference type="InterPro" id="IPR002629">
    <property type="entry name" value="Met_Synth_C/arc"/>
</dbReference>
<evidence type="ECO:0000256" key="4">
    <source>
        <dbReference type="ARBA" id="ARBA00022603"/>
    </source>
</evidence>
<evidence type="ECO:0000256" key="10">
    <source>
        <dbReference type="ARBA" id="ARBA00023167"/>
    </source>
</evidence>
<dbReference type="NCBIfam" id="NF003556">
    <property type="entry name" value="PRK05222.1"/>
    <property type="match status" value="1"/>
</dbReference>
<feature type="domain" description="Cobalamin-independent methionine synthase MetE C-terminal/archaeal" evidence="15">
    <location>
        <begin position="441"/>
        <end position="763"/>
    </location>
</feature>
<dbReference type="AlphaFoldDB" id="A0A7Y6C832"/>
<feature type="binding site" evidence="11">
    <location>
        <begin position="24"/>
        <end position="27"/>
    </location>
    <ligand>
        <name>5-methyltetrahydropteroyltri-L-glutamate</name>
        <dbReference type="ChEBI" id="CHEBI:58207"/>
    </ligand>
</feature>
<evidence type="ECO:0000256" key="2">
    <source>
        <dbReference type="ARBA" id="ARBA00004681"/>
    </source>
</evidence>
<dbReference type="PANTHER" id="PTHR30519">
    <property type="entry name" value="5-METHYLTETRAHYDROPTEROYLTRIGLUTAMATE--HOMOCYSTEINE METHYLTRANSFERASE"/>
    <property type="match status" value="1"/>
</dbReference>
<evidence type="ECO:0000256" key="14">
    <source>
        <dbReference type="PIRSR" id="PIRSR000382-3"/>
    </source>
</evidence>
<keyword evidence="5 11" id="KW-0028">Amino-acid biosynthesis</keyword>
<feature type="binding site" evidence="11 12">
    <location>
        <begin position="446"/>
        <end position="448"/>
    </location>
    <ligand>
        <name>L-methionine</name>
        <dbReference type="ChEBI" id="CHEBI:57844"/>
    </ligand>
</feature>
<feature type="binding site" evidence="13">
    <location>
        <position position="656"/>
    </location>
    <ligand>
        <name>Zn(2+)</name>
        <dbReference type="ChEBI" id="CHEBI:29105"/>
        <label>1</label>
        <note>catalytic</note>
    </ligand>
</feature>
<dbReference type="UniPathway" id="UPA00051">
    <property type="reaction ID" value="UER00082"/>
</dbReference>
<keyword evidence="18" id="KW-1185">Reference proteome</keyword>
<evidence type="ECO:0000256" key="9">
    <source>
        <dbReference type="ARBA" id="ARBA00022833"/>
    </source>
</evidence>
<feature type="binding site" evidence="11 12">
    <location>
        <position position="614"/>
    </location>
    <ligand>
        <name>L-homocysteine</name>
        <dbReference type="ChEBI" id="CHEBI:58199"/>
    </ligand>
</feature>
<feature type="binding site" evidence="11">
    <location>
        <position position="741"/>
    </location>
    <ligand>
        <name>Zn(2+)</name>
        <dbReference type="ChEBI" id="CHEBI:29105"/>
        <note>catalytic</note>
    </ligand>
</feature>
<feature type="binding site" evidence="13">
    <location>
        <position position="741"/>
    </location>
    <ligand>
        <name>Zn(2+)</name>
        <dbReference type="ChEBI" id="CHEBI:29105"/>
        <label>1</label>
        <note>catalytic</note>
    </ligand>
</feature>
<accession>A0A7Y6C832</accession>
<feature type="binding site" evidence="13">
    <location>
        <position position="671"/>
    </location>
    <ligand>
        <name>Zn(2+)</name>
        <dbReference type="ChEBI" id="CHEBI:29105"/>
        <label>1</label>
        <note>catalytic</note>
    </ligand>
</feature>
<reference evidence="17 18" key="1">
    <citation type="submission" date="2020-03" db="EMBL/GenBank/DDBJ databases">
        <title>Complete genome sequence of sixteen Streptomyces strains facilitates identification of candidate genes involved in plant growth-promotion in grain legumes and cereals.</title>
        <authorList>
            <person name="Gopalakrishnan S."/>
            <person name="Thakur V."/>
            <person name="Saxena R."/>
            <person name="Vadlamudi S."/>
            <person name="Purohit S."/>
            <person name="Kumar V."/>
            <person name="Rathore A."/>
            <person name="Chitikineni A."/>
            <person name="Varshney R.K."/>
        </authorList>
    </citation>
    <scope>NUCLEOTIDE SEQUENCE [LARGE SCALE GENOMIC DNA]</scope>
    <source>
        <strain evidence="17 18">KAI-180</strain>
    </source>
</reference>
<keyword evidence="7 11" id="KW-0479">Metal-binding</keyword>
<evidence type="ECO:0000259" key="16">
    <source>
        <dbReference type="Pfam" id="PF08267"/>
    </source>
</evidence>
<feature type="binding site" evidence="11 12">
    <location>
        <position position="499"/>
    </location>
    <ligand>
        <name>L-methionine</name>
        <dbReference type="ChEBI" id="CHEBI:57844"/>
    </ligand>
</feature>
<organism evidence="17 18">
    <name type="scientific">Streptomyces odorifer</name>
    <dbReference type="NCBI Taxonomy" id="53450"/>
    <lineage>
        <taxon>Bacteria</taxon>
        <taxon>Bacillati</taxon>
        <taxon>Actinomycetota</taxon>
        <taxon>Actinomycetes</taxon>
        <taxon>Kitasatosporales</taxon>
        <taxon>Streptomycetaceae</taxon>
        <taxon>Streptomyces</taxon>
        <taxon>Streptomyces albidoflavus group</taxon>
    </lineage>
</organism>
<feature type="binding site" evidence="11">
    <location>
        <position position="656"/>
    </location>
    <ligand>
        <name>Zn(2+)</name>
        <dbReference type="ChEBI" id="CHEBI:29105"/>
        <note>catalytic</note>
    </ligand>
</feature>
<dbReference type="HAMAP" id="MF_00172">
    <property type="entry name" value="Meth_synth"/>
    <property type="match status" value="1"/>
</dbReference>
<dbReference type="Pfam" id="PF08267">
    <property type="entry name" value="Meth_synt_1"/>
    <property type="match status" value="1"/>
</dbReference>
<comment type="function">
    <text evidence="1 11">Catalyzes the transfer of a methyl group from 5-methyltetrahydrofolate to homocysteine resulting in methionine formation.</text>
</comment>
<keyword evidence="9 11" id="KW-0862">Zinc</keyword>
<evidence type="ECO:0000256" key="1">
    <source>
        <dbReference type="ARBA" id="ARBA00002777"/>
    </source>
</evidence>
<comment type="cofactor">
    <cofactor evidence="13">
        <name>Zn(2+)</name>
        <dbReference type="ChEBI" id="CHEBI:29105"/>
    </cofactor>
    <text evidence="13">Binds 2 Zn(2+) ions per subunit.</text>
</comment>
<comment type="similarity">
    <text evidence="3 11">Belongs to the vitamin-B12 independent methionine synthase family.</text>
</comment>
<feature type="binding site" evidence="12">
    <location>
        <position position="27"/>
    </location>
    <ligand>
        <name>5-methyltetrahydropteroyltri-L-glutamate</name>
        <dbReference type="ChEBI" id="CHEBI:58207"/>
    </ligand>
</feature>
<dbReference type="EC" id="2.1.1.14" evidence="11"/>